<dbReference type="CDD" id="cd13844">
    <property type="entry name" value="CuRO_1_BOD_CotA_like"/>
    <property type="match status" value="1"/>
</dbReference>
<evidence type="ECO:0000259" key="3">
    <source>
        <dbReference type="Pfam" id="PF07731"/>
    </source>
</evidence>
<evidence type="ECO:0000256" key="1">
    <source>
        <dbReference type="SAM" id="MobiDB-lite"/>
    </source>
</evidence>
<dbReference type="CDD" id="cd13868">
    <property type="entry name" value="CuRO_2_CotA_like"/>
    <property type="match status" value="1"/>
</dbReference>
<dbReference type="Pfam" id="PF07732">
    <property type="entry name" value="Cu-oxidase_3"/>
    <property type="match status" value="1"/>
</dbReference>
<evidence type="ECO:0000256" key="2">
    <source>
        <dbReference type="SAM" id="SignalP"/>
    </source>
</evidence>
<dbReference type="KEGG" id="dfc:DFI_16155"/>
<dbReference type="PANTHER" id="PTHR48267">
    <property type="entry name" value="CUPREDOXIN SUPERFAMILY PROTEIN"/>
    <property type="match status" value="1"/>
</dbReference>
<organism evidence="5 6">
    <name type="scientific">Deinococcus ficus</name>
    <dbReference type="NCBI Taxonomy" id="317577"/>
    <lineage>
        <taxon>Bacteria</taxon>
        <taxon>Thermotogati</taxon>
        <taxon>Deinococcota</taxon>
        <taxon>Deinococci</taxon>
        <taxon>Deinococcales</taxon>
        <taxon>Deinococcaceae</taxon>
        <taxon>Deinococcus</taxon>
    </lineage>
</organism>
<accession>A0A221T1B5</accession>
<dbReference type="RefSeq" id="WP_051308161.1">
    <property type="nucleotide sequence ID" value="NZ_CP021082.1"/>
</dbReference>
<name>A0A221T1B5_9DEIO</name>
<dbReference type="InterPro" id="IPR045087">
    <property type="entry name" value="Cu-oxidase_fam"/>
</dbReference>
<reference evidence="5 6" key="1">
    <citation type="submission" date="2017-05" db="EMBL/GenBank/DDBJ databases">
        <title>The complete genome sequence of Deinococcus ficus isolated from the rhizosphere of the Ficus religiosa L. in Taiwan.</title>
        <authorList>
            <person name="Wu K.-M."/>
            <person name="Liao T.-L."/>
            <person name="Liu Y.-M."/>
            <person name="Young C.-C."/>
            <person name="Tsai S.-F."/>
        </authorList>
    </citation>
    <scope>NUCLEOTIDE SEQUENCE [LARGE SCALE GENOMIC DNA]</scope>
    <source>
        <strain evidence="5 6">CC-FR2-10</strain>
        <plasmid evidence="6">pdfi1</plasmid>
    </source>
</reference>
<evidence type="ECO:0008006" key="7">
    <source>
        <dbReference type="Google" id="ProtNLM"/>
    </source>
</evidence>
<proteinExistence type="predicted"/>
<evidence type="ECO:0000313" key="5">
    <source>
        <dbReference type="EMBL" id="ASN82693.1"/>
    </source>
</evidence>
<geneLocation type="plasmid" evidence="6">
    <name>pdfi1</name>
</geneLocation>
<dbReference type="Proteomes" id="UP000259030">
    <property type="component" value="Plasmid pDFI1"/>
</dbReference>
<evidence type="ECO:0000313" key="6">
    <source>
        <dbReference type="Proteomes" id="UP000259030"/>
    </source>
</evidence>
<dbReference type="Gene3D" id="2.60.40.420">
    <property type="entry name" value="Cupredoxins - blue copper proteins"/>
    <property type="match status" value="3"/>
</dbReference>
<feature type="domain" description="Plastocyanin-like" evidence="4">
    <location>
        <begin position="158"/>
        <end position="223"/>
    </location>
</feature>
<feature type="chain" id="PRO_5011300999" description="Copper oxidase" evidence="2">
    <location>
        <begin position="33"/>
        <end position="562"/>
    </location>
</feature>
<dbReference type="GO" id="GO:0016491">
    <property type="term" value="F:oxidoreductase activity"/>
    <property type="evidence" value="ECO:0007669"/>
    <property type="project" value="InterPro"/>
</dbReference>
<dbReference type="InterPro" id="IPR011706">
    <property type="entry name" value="Cu-oxidase_C"/>
</dbReference>
<feature type="signal peptide" evidence="2">
    <location>
        <begin position="1"/>
        <end position="32"/>
    </location>
</feature>
<dbReference type="CDD" id="cd13891">
    <property type="entry name" value="CuRO_3_CotA_like"/>
    <property type="match status" value="1"/>
</dbReference>
<dbReference type="InterPro" id="IPR008972">
    <property type="entry name" value="Cupredoxin"/>
</dbReference>
<protein>
    <recommendedName>
        <fullName evidence="7">Copper oxidase</fullName>
    </recommendedName>
</protein>
<dbReference type="EMBL" id="CP021082">
    <property type="protein sequence ID" value="ASN82693.1"/>
    <property type="molecule type" value="Genomic_DNA"/>
</dbReference>
<sequence length="562" mass="60990">MSTQPPGRRALITACLALLLPACNSVPPPSTAEITSADEARPIRLRHLSALPVPRWVNALPIPKIATATSPDAYTLTLQPGRHDFGIGGPTTPVWTYSDGTPPSYLGPTIVARYGTPVHITWVNALPTMLPFAQEEDHLPTGAQGEPMAAAPFGDAVTHLHGGHIRDLADGGPTQHFSPGDSRQVDYPNDQEAATLWYHDHAMGLTRLNVMAGLAGAYVLTDPYEQTLNLPTGAYDVPLVLQDRSFNADGSLQYPERWEPEFFGDVAVVNGKAFPFLDVEPRPYRLRLLNGSNARFYRLSLSRPKAGKVTLQQIGADGGLLPVMNPTGRLLLAPGERADVIVDFSAFRGQTLTVTNDAATPYSGKPDKAGGTPPLPELLQFRVRNTAPSAASGTPPTPLRPLSENLSLQQAVVQRDLTLNEVLDPQTGLPLRSQLGTLNPDGSAHLLSFDDPVTETPRVNTVEAWNLINNTVDVHPIHLHLVQFQVLDRRAVLRDAAGRVTGYGPALPSDPAEAGWKDTVRANPNEATRILVRFDRAGAYVWHCHILEHEDNDMMRPLQVLP</sequence>
<dbReference type="STRING" id="317577.GCA_000419625_02987"/>
<dbReference type="InterPro" id="IPR011707">
    <property type="entry name" value="Cu-oxidase-like_N"/>
</dbReference>
<dbReference type="AlphaFoldDB" id="A0A221T1B5"/>
<keyword evidence="6" id="KW-1185">Reference proteome</keyword>
<feature type="region of interest" description="Disordered" evidence="1">
    <location>
        <begin position="164"/>
        <end position="186"/>
    </location>
</feature>
<dbReference type="GO" id="GO:0005507">
    <property type="term" value="F:copper ion binding"/>
    <property type="evidence" value="ECO:0007669"/>
    <property type="project" value="InterPro"/>
</dbReference>
<keyword evidence="5" id="KW-0614">Plasmid</keyword>
<dbReference type="Pfam" id="PF07731">
    <property type="entry name" value="Cu-oxidase_2"/>
    <property type="match status" value="1"/>
</dbReference>
<evidence type="ECO:0000259" key="4">
    <source>
        <dbReference type="Pfam" id="PF07732"/>
    </source>
</evidence>
<keyword evidence="2" id="KW-0732">Signal</keyword>
<feature type="domain" description="Plastocyanin-like" evidence="3">
    <location>
        <begin position="453"/>
        <end position="560"/>
    </location>
</feature>
<gene>
    <name evidence="5" type="ORF">DFI_16155</name>
</gene>
<dbReference type="PANTHER" id="PTHR48267:SF1">
    <property type="entry name" value="BILIRUBIN OXIDASE"/>
    <property type="match status" value="1"/>
</dbReference>
<dbReference type="SUPFAM" id="SSF49503">
    <property type="entry name" value="Cupredoxins"/>
    <property type="match status" value="3"/>
</dbReference>